<keyword evidence="2" id="KW-0479">Metal-binding</keyword>
<dbReference type="GO" id="GO:0016836">
    <property type="term" value="F:hydro-lyase activity"/>
    <property type="evidence" value="ECO:0007669"/>
    <property type="project" value="UniProtKB-ARBA"/>
</dbReference>
<dbReference type="NCBIfam" id="NF004784">
    <property type="entry name" value="PRK06131.1"/>
    <property type="match status" value="1"/>
</dbReference>
<feature type="domain" description="Dihydroxy-acid/6-phosphogluconate dehydratase N-terminal" evidence="7">
    <location>
        <begin position="55"/>
        <end position="375"/>
    </location>
</feature>
<evidence type="ECO:0000256" key="3">
    <source>
        <dbReference type="ARBA" id="ARBA00023004"/>
    </source>
</evidence>
<comment type="similarity">
    <text evidence="1">Belongs to the IlvD/Edd family.</text>
</comment>
<evidence type="ECO:0000256" key="5">
    <source>
        <dbReference type="ARBA" id="ARBA00023239"/>
    </source>
</evidence>
<evidence type="ECO:0000259" key="8">
    <source>
        <dbReference type="Pfam" id="PF24877"/>
    </source>
</evidence>
<evidence type="ECO:0000313" key="10">
    <source>
        <dbReference type="Proteomes" id="UP000053477"/>
    </source>
</evidence>
<dbReference type="PANTHER" id="PTHR43183">
    <property type="entry name" value="HYPOTHETICAL DIHYDROXYACID DEHYDRATASE (EUROFUNG)-RELATED"/>
    <property type="match status" value="1"/>
</dbReference>
<feature type="compositionally biased region" description="Low complexity" evidence="6">
    <location>
        <begin position="1"/>
        <end position="13"/>
    </location>
</feature>
<reference evidence="9 10" key="1">
    <citation type="submission" date="2015-04" db="EMBL/GenBank/DDBJ databases">
        <title>Complete genome sequence of Schizopora paradoxa KUC8140, a cosmopolitan wood degrader in East Asia.</title>
        <authorList>
            <consortium name="DOE Joint Genome Institute"/>
            <person name="Min B."/>
            <person name="Park H."/>
            <person name="Jang Y."/>
            <person name="Kim J.-J."/>
            <person name="Kim K.H."/>
            <person name="Pangilinan J."/>
            <person name="Lipzen A."/>
            <person name="Riley R."/>
            <person name="Grigoriev I.V."/>
            <person name="Spatafora J.W."/>
            <person name="Choi I.-G."/>
        </authorList>
    </citation>
    <scope>NUCLEOTIDE SEQUENCE [LARGE SCALE GENOMIC DNA]</scope>
    <source>
        <strain evidence="9 10">KUC8140</strain>
    </source>
</reference>
<sequence length="603" mass="63768">MSSGGVASSSEGAEVTRRETGLRSRLTSYGDDEFSLFLRKAFIKGAGYSDDALDRPIIGIIDTSSGFNPCHGNVPALVKAVERGVQLSGALPIPFPTISLHESFAHPTSMYLRNLMSIDTEEMIKAQPMDGVVLIGGCDKTVPAQLMGAISANIPCISLVTGPMLTGSHQGRRVGACTDCRSYWKDYRAGLIDIEEIWRVNDELVPTVGTCGVMGTASTMACLVEALGLMPLGSATPPATSAARIRVAENTGKLAVKISVENEARKCITPQDVLTRESFTNAIVVLHALGGSTNAVVHLLAIAGRVPNLNPPLTLDDIDSIGRKTPLLVDLKPSGSGYMEDFHRAGGVPALLQQLAPLSILHLEALTITGRTLGDELANFAGKFDYPQEIIRTPSSPLFPASALVVLRGNLAPDGCVLKQSAVGNPALLKHSGPAVVFTSAADMAERLDSPELASKLTADSVLVLQGIGPVGHPGMPEAGMIPIPKALAKQGVTDMLRISDGRMSGTAGGAVILHVAPEAAVGGPLALVQDGDIIGVDVDERKIWVGMVGGDAEIERRKVKWDDEQRKRIKPRVRGYEGLYKSTVLQADQGADFDWLRANDSE</sequence>
<dbReference type="InterPro" id="IPR052352">
    <property type="entry name" value="Sugar_Degrad_Dehydratases"/>
</dbReference>
<dbReference type="PANTHER" id="PTHR43183:SF1">
    <property type="entry name" value="HYPOTHETICAL DIHYDROXY-ACID DEHYDRATASE (EUROFUNG)-RELATED"/>
    <property type="match status" value="1"/>
</dbReference>
<dbReference type="GO" id="GO:0051536">
    <property type="term" value="F:iron-sulfur cluster binding"/>
    <property type="evidence" value="ECO:0007669"/>
    <property type="project" value="UniProtKB-KW"/>
</dbReference>
<dbReference type="Pfam" id="PF24877">
    <property type="entry name" value="ILV_EDD_C"/>
    <property type="match status" value="1"/>
</dbReference>
<dbReference type="PROSITE" id="PS00886">
    <property type="entry name" value="ILVD_EDD_1"/>
    <property type="match status" value="1"/>
</dbReference>
<dbReference type="InParanoid" id="A0A0H2RTV6"/>
<dbReference type="STRING" id="27342.A0A0H2RTV6"/>
<feature type="region of interest" description="Disordered" evidence="6">
    <location>
        <begin position="1"/>
        <end position="22"/>
    </location>
</feature>
<keyword evidence="10" id="KW-1185">Reference proteome</keyword>
<protein>
    <submittedName>
        <fullName evidence="9">Dehydratase family protein 2</fullName>
    </submittedName>
</protein>
<organism evidence="9 10">
    <name type="scientific">Schizopora paradoxa</name>
    <dbReference type="NCBI Taxonomy" id="27342"/>
    <lineage>
        <taxon>Eukaryota</taxon>
        <taxon>Fungi</taxon>
        <taxon>Dikarya</taxon>
        <taxon>Basidiomycota</taxon>
        <taxon>Agaricomycotina</taxon>
        <taxon>Agaricomycetes</taxon>
        <taxon>Hymenochaetales</taxon>
        <taxon>Schizoporaceae</taxon>
        <taxon>Schizopora</taxon>
    </lineage>
</organism>
<dbReference type="AlphaFoldDB" id="A0A0H2RTV6"/>
<dbReference type="OrthoDB" id="3851628at2759"/>
<dbReference type="InterPro" id="IPR037237">
    <property type="entry name" value="IlvD/EDD_N"/>
</dbReference>
<proteinExistence type="inferred from homology"/>
<gene>
    <name evidence="9" type="ORF">SCHPADRAFT_938785</name>
</gene>
<dbReference type="Pfam" id="PF00920">
    <property type="entry name" value="ILVD_EDD_N"/>
    <property type="match status" value="1"/>
</dbReference>
<evidence type="ECO:0000256" key="6">
    <source>
        <dbReference type="SAM" id="MobiDB-lite"/>
    </source>
</evidence>
<dbReference type="EMBL" id="KQ085931">
    <property type="protein sequence ID" value="KLO15299.1"/>
    <property type="molecule type" value="Genomic_DNA"/>
</dbReference>
<dbReference type="SUPFAM" id="SSF143975">
    <property type="entry name" value="IlvD/EDD N-terminal domain-like"/>
    <property type="match status" value="1"/>
</dbReference>
<feature type="domain" description="Dihydroxy-acid/6-phosphogluconate dehydratase C-terminal" evidence="8">
    <location>
        <begin position="389"/>
        <end position="592"/>
    </location>
</feature>
<accession>A0A0H2RTV6</accession>
<evidence type="ECO:0000259" key="7">
    <source>
        <dbReference type="Pfam" id="PF00920"/>
    </source>
</evidence>
<dbReference type="InterPro" id="IPR000581">
    <property type="entry name" value="ILV_EDD_N"/>
</dbReference>
<evidence type="ECO:0000256" key="2">
    <source>
        <dbReference type="ARBA" id="ARBA00022723"/>
    </source>
</evidence>
<dbReference type="GO" id="GO:0046872">
    <property type="term" value="F:metal ion binding"/>
    <property type="evidence" value="ECO:0007669"/>
    <property type="project" value="UniProtKB-KW"/>
</dbReference>
<dbReference type="InterPro" id="IPR056740">
    <property type="entry name" value="ILV_EDD_C"/>
</dbReference>
<evidence type="ECO:0000313" key="9">
    <source>
        <dbReference type="EMBL" id="KLO15299.1"/>
    </source>
</evidence>
<dbReference type="InterPro" id="IPR042096">
    <property type="entry name" value="Dihydro-acid_dehy_C"/>
</dbReference>
<name>A0A0H2RTV6_9AGAM</name>
<keyword evidence="3" id="KW-0408">Iron</keyword>
<evidence type="ECO:0000256" key="4">
    <source>
        <dbReference type="ARBA" id="ARBA00023014"/>
    </source>
</evidence>
<dbReference type="Gene3D" id="3.50.30.80">
    <property type="entry name" value="IlvD/EDD C-terminal domain-like"/>
    <property type="match status" value="1"/>
</dbReference>
<dbReference type="Proteomes" id="UP000053477">
    <property type="component" value="Unassembled WGS sequence"/>
</dbReference>
<evidence type="ECO:0000256" key="1">
    <source>
        <dbReference type="ARBA" id="ARBA00006486"/>
    </source>
</evidence>
<keyword evidence="4" id="KW-0411">Iron-sulfur</keyword>
<dbReference type="InterPro" id="IPR020558">
    <property type="entry name" value="DiOHA_6PGluconate_deHydtase_CS"/>
</dbReference>
<dbReference type="SUPFAM" id="SSF52016">
    <property type="entry name" value="LeuD/IlvD-like"/>
    <property type="match status" value="1"/>
</dbReference>
<keyword evidence="5" id="KW-0456">Lyase</keyword>